<dbReference type="RefSeq" id="WP_076342212.1">
    <property type="nucleotide sequence ID" value="NZ_CAJTMI010000004.1"/>
</dbReference>
<dbReference type="InterPro" id="IPR051309">
    <property type="entry name" value="ABCF_ATPase"/>
</dbReference>
<dbReference type="GO" id="GO:0016887">
    <property type="term" value="F:ATP hydrolysis activity"/>
    <property type="evidence" value="ECO:0007669"/>
    <property type="project" value="InterPro"/>
</dbReference>
<dbReference type="PANTHER" id="PTHR42855">
    <property type="entry name" value="ABC TRANSPORTER ATP-BINDING SUBUNIT"/>
    <property type="match status" value="1"/>
</dbReference>
<dbReference type="PROSITE" id="PS00211">
    <property type="entry name" value="ABC_TRANSPORTER_1"/>
    <property type="match status" value="1"/>
</dbReference>
<evidence type="ECO:0000259" key="4">
    <source>
        <dbReference type="PROSITE" id="PS50893"/>
    </source>
</evidence>
<dbReference type="OrthoDB" id="9801441at2"/>
<dbReference type="PROSITE" id="PS50893">
    <property type="entry name" value="ABC_TRANSPORTER_2"/>
    <property type="match status" value="2"/>
</dbReference>
<keyword evidence="2" id="KW-0067">ATP-binding</keyword>
<reference evidence="5 6" key="1">
    <citation type="submission" date="2016-11" db="EMBL/GenBank/DDBJ databases">
        <title>Description of two novel members of the family Erysipelotrichaceae: Ileibacterium lipovorans gen. nov., sp. nov. and Dubosiella newyorkensis, gen. nov., sp. nov.</title>
        <authorList>
            <person name="Cox L.M."/>
            <person name="Sohn J."/>
            <person name="Tyrrell K.L."/>
            <person name="Citron D.M."/>
            <person name="Lawson P.A."/>
            <person name="Patel N.B."/>
            <person name="Iizumi T."/>
            <person name="Perez-Perez G.I."/>
            <person name="Goldstein E.J."/>
            <person name="Blaser M.J."/>
        </authorList>
    </citation>
    <scope>NUCLEOTIDE SEQUENCE [LARGE SCALE GENOMIC DNA]</scope>
    <source>
        <strain evidence="5 6">NYU-BL-A4</strain>
    </source>
</reference>
<dbReference type="Pfam" id="PF00005">
    <property type="entry name" value="ABC_tran"/>
    <property type="match status" value="2"/>
</dbReference>
<dbReference type="InterPro" id="IPR032524">
    <property type="entry name" value="ABC_tran_C"/>
</dbReference>
<feature type="domain" description="ABC transporter" evidence="4">
    <location>
        <begin position="3"/>
        <end position="215"/>
    </location>
</feature>
<dbReference type="CDD" id="cd03221">
    <property type="entry name" value="ABCF_EF-3"/>
    <property type="match status" value="2"/>
</dbReference>
<feature type="coiled-coil region" evidence="3">
    <location>
        <begin position="519"/>
        <end position="570"/>
    </location>
</feature>
<evidence type="ECO:0000256" key="2">
    <source>
        <dbReference type="ARBA" id="ARBA00022840"/>
    </source>
</evidence>
<dbReference type="Pfam" id="PF16326">
    <property type="entry name" value="ABC_tran_CTD"/>
    <property type="match status" value="1"/>
</dbReference>
<keyword evidence="1" id="KW-0547">Nucleotide-binding</keyword>
<keyword evidence="3" id="KW-0175">Coiled coil</keyword>
<dbReference type="PANTHER" id="PTHR42855:SF1">
    <property type="entry name" value="ABC TRANSPORTER DOMAIN-CONTAINING PROTEIN"/>
    <property type="match status" value="1"/>
</dbReference>
<dbReference type="Pfam" id="PF12848">
    <property type="entry name" value="ABC_tran_Xtn"/>
    <property type="match status" value="1"/>
</dbReference>
<dbReference type="FunFam" id="3.40.50.300:FF:000011">
    <property type="entry name" value="Putative ABC transporter ATP-binding component"/>
    <property type="match status" value="1"/>
</dbReference>
<name>A0A1U7NK00_9FIRM</name>
<proteinExistence type="predicted"/>
<dbReference type="SMART" id="SM00382">
    <property type="entry name" value="AAA"/>
    <property type="match status" value="2"/>
</dbReference>
<gene>
    <name evidence="5" type="ORF">BO225_10575</name>
</gene>
<dbReference type="AlphaFoldDB" id="A0A1U7NK00"/>
<dbReference type="InterPro" id="IPR027417">
    <property type="entry name" value="P-loop_NTPase"/>
</dbReference>
<evidence type="ECO:0000313" key="6">
    <source>
        <dbReference type="Proteomes" id="UP000186705"/>
    </source>
</evidence>
<organism evidence="5 6">
    <name type="scientific">Dubosiella newyorkensis</name>
    <dbReference type="NCBI Taxonomy" id="1862672"/>
    <lineage>
        <taxon>Bacteria</taxon>
        <taxon>Bacillati</taxon>
        <taxon>Bacillota</taxon>
        <taxon>Erysipelotrichia</taxon>
        <taxon>Erysipelotrichales</taxon>
        <taxon>Erysipelotrichaceae</taxon>
        <taxon>Dubosiella</taxon>
    </lineage>
</organism>
<dbReference type="InterPro" id="IPR032781">
    <property type="entry name" value="ABC_tran_Xtn"/>
</dbReference>
<feature type="domain" description="ABC transporter" evidence="4">
    <location>
        <begin position="279"/>
        <end position="499"/>
    </location>
</feature>
<evidence type="ECO:0000256" key="1">
    <source>
        <dbReference type="ARBA" id="ARBA00022741"/>
    </source>
</evidence>
<dbReference type="GO" id="GO:0003677">
    <property type="term" value="F:DNA binding"/>
    <property type="evidence" value="ECO:0007669"/>
    <property type="project" value="InterPro"/>
</dbReference>
<accession>A0A1U7NK00</accession>
<dbReference type="Gene3D" id="3.40.50.300">
    <property type="entry name" value="P-loop containing nucleotide triphosphate hydrolases"/>
    <property type="match status" value="2"/>
</dbReference>
<dbReference type="SUPFAM" id="SSF52540">
    <property type="entry name" value="P-loop containing nucleoside triphosphate hydrolases"/>
    <property type="match status" value="2"/>
</dbReference>
<comment type="caution">
    <text evidence="5">The sequence shown here is derived from an EMBL/GenBank/DDBJ whole genome shotgun (WGS) entry which is preliminary data.</text>
</comment>
<evidence type="ECO:0000313" key="5">
    <source>
        <dbReference type="EMBL" id="OLU44323.1"/>
    </source>
</evidence>
<evidence type="ECO:0000256" key="3">
    <source>
        <dbReference type="SAM" id="Coils"/>
    </source>
</evidence>
<dbReference type="STRING" id="1862672.BO225_10575"/>
<dbReference type="InterPro" id="IPR037118">
    <property type="entry name" value="Val-tRNA_synth_C_sf"/>
</dbReference>
<protein>
    <submittedName>
        <fullName evidence="5">ABC transporter</fullName>
    </submittedName>
</protein>
<dbReference type="Proteomes" id="UP000186705">
    <property type="component" value="Unassembled WGS sequence"/>
</dbReference>
<keyword evidence="6" id="KW-1185">Reference proteome</keyword>
<sequence>MLLSAQNVSKTINDKVLFQKIQFSIKEKDKIAIVGVNGCGKSTLLKSIASLDESVGDFIVPSNIRIHYLPQTPTFSQETALEEMQFENQKNAVPLDEYALKSILSKLGLQDYDLAISSMSGGQRKRLALAMALVSPCDLLLLDEPTNHLDEQTIGWLENQLIKMNCAVVMVSHDRYFLDRICNTIFELDHGSLYVIEGNYQAYLEAKQTRQMIEAKQNAALNNLYRKDLEWVRAGVQARSTKSKSRLDRFEELRKKRKKEQEARLQLESASTRLGKKTIEWEDLAFHYSGQKDLFSHFSYRLLSNDRIGIVGLNGCGKSTLLKIFDHELAPTSGTIEWGETVRIGFFRQGDQEVDLNMRVIDYLEETAKVVSLGKDTITASQMLERFLFPKEMHYVPISRLSGGERRRLYLLRVLMQAPNVLLLDEPTNDLDLVTLEILEDYLDTFPGIVIAVSHDRYFLDRIAEHTFLFEKGAILDLVGGYSEALIRMKERPKKEKETKPVYKKERKARLTYMEKKELSVLPELLDSLEKEIESLNAQMSEPNLSYEILSSLTAQRDEKEALLEEKSERWMVLEEKRENE</sequence>
<dbReference type="EMBL" id="MPKA01000113">
    <property type="protein sequence ID" value="OLU44323.1"/>
    <property type="molecule type" value="Genomic_DNA"/>
</dbReference>
<dbReference type="GO" id="GO:0005524">
    <property type="term" value="F:ATP binding"/>
    <property type="evidence" value="ECO:0007669"/>
    <property type="project" value="UniProtKB-KW"/>
</dbReference>
<dbReference type="InterPro" id="IPR003593">
    <property type="entry name" value="AAA+_ATPase"/>
</dbReference>
<dbReference type="Gene3D" id="1.10.287.380">
    <property type="entry name" value="Valyl-tRNA synthetase, C-terminal domain"/>
    <property type="match status" value="1"/>
</dbReference>
<dbReference type="InterPro" id="IPR017871">
    <property type="entry name" value="ABC_transporter-like_CS"/>
</dbReference>
<dbReference type="InterPro" id="IPR003439">
    <property type="entry name" value="ABC_transporter-like_ATP-bd"/>
</dbReference>